<protein>
    <submittedName>
        <fullName evidence="1">Uncharacterized protein</fullName>
    </submittedName>
</protein>
<name>A0A0A9BU71_ARUDO</name>
<dbReference type="EMBL" id="GBRH01230321">
    <property type="protein sequence ID" value="JAD67574.1"/>
    <property type="molecule type" value="Transcribed_RNA"/>
</dbReference>
<reference evidence="1" key="2">
    <citation type="journal article" date="2015" name="Data Brief">
        <title>Shoot transcriptome of the giant reed, Arundo donax.</title>
        <authorList>
            <person name="Barrero R.A."/>
            <person name="Guerrero F.D."/>
            <person name="Moolhuijzen P."/>
            <person name="Goolsby J.A."/>
            <person name="Tidwell J."/>
            <person name="Bellgard S.E."/>
            <person name="Bellgard M.I."/>
        </authorList>
    </citation>
    <scope>NUCLEOTIDE SEQUENCE</scope>
    <source>
        <tissue evidence="1">Shoot tissue taken approximately 20 cm above the soil surface</tissue>
    </source>
</reference>
<evidence type="ECO:0000313" key="1">
    <source>
        <dbReference type="EMBL" id="JAD67574.1"/>
    </source>
</evidence>
<dbReference type="AlphaFoldDB" id="A0A0A9BU71"/>
<sequence length="63" mass="7370">MREGEPPPPIWLPTTMAQQRERAAGERKWSRERCGREGIREMEHLLLLRERDSCERGRPASVA</sequence>
<organism evidence="1">
    <name type="scientific">Arundo donax</name>
    <name type="common">Giant reed</name>
    <name type="synonym">Donax arundinaceus</name>
    <dbReference type="NCBI Taxonomy" id="35708"/>
    <lineage>
        <taxon>Eukaryota</taxon>
        <taxon>Viridiplantae</taxon>
        <taxon>Streptophyta</taxon>
        <taxon>Embryophyta</taxon>
        <taxon>Tracheophyta</taxon>
        <taxon>Spermatophyta</taxon>
        <taxon>Magnoliopsida</taxon>
        <taxon>Liliopsida</taxon>
        <taxon>Poales</taxon>
        <taxon>Poaceae</taxon>
        <taxon>PACMAD clade</taxon>
        <taxon>Arundinoideae</taxon>
        <taxon>Arundineae</taxon>
        <taxon>Arundo</taxon>
    </lineage>
</organism>
<reference evidence="1" key="1">
    <citation type="submission" date="2014-09" db="EMBL/GenBank/DDBJ databases">
        <authorList>
            <person name="Magalhaes I.L.F."/>
            <person name="Oliveira U."/>
            <person name="Santos F.R."/>
            <person name="Vidigal T.H.D.A."/>
            <person name="Brescovit A.D."/>
            <person name="Santos A.J."/>
        </authorList>
    </citation>
    <scope>NUCLEOTIDE SEQUENCE</scope>
    <source>
        <tissue evidence="1">Shoot tissue taken approximately 20 cm above the soil surface</tissue>
    </source>
</reference>
<proteinExistence type="predicted"/>
<accession>A0A0A9BU71</accession>